<dbReference type="Proteomes" id="UP000676601">
    <property type="component" value="Unassembled WGS sequence"/>
</dbReference>
<sequence length="134" mass="15950">MLDTAMIWRLYEKYYTLKYTKKRISRKEMKVIIDSINEQLCNYYFQESPSGQRTRALINKNIQNFSNQEDKEILIALDAVLREYPIVFSKTYSDHNSDLDSFMNKELKKLSNTLINHSLFKNDDNAKRLRGLLV</sequence>
<gene>
    <name evidence="1" type="ORF">J21TS7_52220</name>
</gene>
<name>A0ABQ4LK52_9BACL</name>
<reference evidence="1 2" key="1">
    <citation type="submission" date="2021-03" db="EMBL/GenBank/DDBJ databases">
        <title>Antimicrobial resistance genes in bacteria isolated from Japanese honey, and their potential for conferring macrolide and lincosamide resistance in the American foulbrood pathogen Paenibacillus larvae.</title>
        <authorList>
            <person name="Okamoto M."/>
            <person name="Kumagai M."/>
            <person name="Kanamori H."/>
            <person name="Takamatsu D."/>
        </authorList>
    </citation>
    <scope>NUCLEOTIDE SEQUENCE [LARGE SCALE GENOMIC DNA]</scope>
    <source>
        <strain evidence="1 2">J21TS7</strain>
    </source>
</reference>
<accession>A0ABQ4LK52</accession>
<dbReference type="EMBL" id="BORU01000003">
    <property type="protein sequence ID" value="GIO56904.1"/>
    <property type="molecule type" value="Genomic_DNA"/>
</dbReference>
<dbReference type="RefSeq" id="WP_212985402.1">
    <property type="nucleotide sequence ID" value="NZ_BORU01000003.1"/>
</dbReference>
<organism evidence="1 2">
    <name type="scientific">Paenibacillus cineris</name>
    <dbReference type="NCBI Taxonomy" id="237530"/>
    <lineage>
        <taxon>Bacteria</taxon>
        <taxon>Bacillati</taxon>
        <taxon>Bacillota</taxon>
        <taxon>Bacilli</taxon>
        <taxon>Bacillales</taxon>
        <taxon>Paenibacillaceae</taxon>
        <taxon>Paenibacillus</taxon>
    </lineage>
</organism>
<evidence type="ECO:0000313" key="1">
    <source>
        <dbReference type="EMBL" id="GIO56904.1"/>
    </source>
</evidence>
<protein>
    <submittedName>
        <fullName evidence="1">Uncharacterized protein</fullName>
    </submittedName>
</protein>
<proteinExistence type="predicted"/>
<keyword evidence="2" id="KW-1185">Reference proteome</keyword>
<evidence type="ECO:0000313" key="2">
    <source>
        <dbReference type="Proteomes" id="UP000676601"/>
    </source>
</evidence>
<comment type="caution">
    <text evidence="1">The sequence shown here is derived from an EMBL/GenBank/DDBJ whole genome shotgun (WGS) entry which is preliminary data.</text>
</comment>